<organism evidence="3 4">
    <name type="scientific">Aphanomyces stellatus</name>
    <dbReference type="NCBI Taxonomy" id="120398"/>
    <lineage>
        <taxon>Eukaryota</taxon>
        <taxon>Sar</taxon>
        <taxon>Stramenopiles</taxon>
        <taxon>Oomycota</taxon>
        <taxon>Saprolegniomycetes</taxon>
        <taxon>Saprolegniales</taxon>
        <taxon>Verrucalvaceae</taxon>
        <taxon>Aphanomyces</taxon>
    </lineage>
</organism>
<proteinExistence type="predicted"/>
<keyword evidence="4" id="KW-1185">Reference proteome</keyword>
<dbReference type="OrthoDB" id="68969at2759"/>
<gene>
    <name evidence="3" type="primary">Aste57867_19830</name>
    <name evidence="2" type="ORF">As57867_019765</name>
    <name evidence="3" type="ORF">ASTE57867_19830</name>
</gene>
<reference evidence="3 4" key="1">
    <citation type="submission" date="2019-03" db="EMBL/GenBank/DDBJ databases">
        <authorList>
            <person name="Gaulin E."/>
            <person name="Dumas B."/>
        </authorList>
    </citation>
    <scope>NUCLEOTIDE SEQUENCE [LARGE SCALE GENOMIC DNA]</scope>
    <source>
        <strain evidence="3">CBS 568.67</strain>
    </source>
</reference>
<feature type="region of interest" description="Disordered" evidence="1">
    <location>
        <begin position="77"/>
        <end position="102"/>
    </location>
</feature>
<reference evidence="2" key="2">
    <citation type="submission" date="2019-06" db="EMBL/GenBank/DDBJ databases">
        <title>Genomics analysis of Aphanomyces spp. identifies a new class of oomycete effector associated with host adaptation.</title>
        <authorList>
            <person name="Gaulin E."/>
        </authorList>
    </citation>
    <scope>NUCLEOTIDE SEQUENCE</scope>
    <source>
        <strain evidence="2">CBS 578.67</strain>
    </source>
</reference>
<dbReference type="EMBL" id="CAADRA010006738">
    <property type="protein sequence ID" value="VFT96528.1"/>
    <property type="molecule type" value="Genomic_DNA"/>
</dbReference>
<dbReference type="EMBL" id="VJMH01006715">
    <property type="protein sequence ID" value="KAF0688585.1"/>
    <property type="molecule type" value="Genomic_DNA"/>
</dbReference>
<evidence type="ECO:0000313" key="3">
    <source>
        <dbReference type="EMBL" id="VFT96528.1"/>
    </source>
</evidence>
<dbReference type="Proteomes" id="UP000332933">
    <property type="component" value="Unassembled WGS sequence"/>
</dbReference>
<evidence type="ECO:0000313" key="2">
    <source>
        <dbReference type="EMBL" id="KAF0688585.1"/>
    </source>
</evidence>
<protein>
    <submittedName>
        <fullName evidence="3">Aste57867_19830 protein</fullName>
    </submittedName>
</protein>
<sequence length="171" mass="18909">MIMAVPQSNMMSTFLPSSTEVDDALHLYASKLTMRDLLNPLADDSAAAFAPSTTSSPMSRKRPLEIRLPMARFQFAARRPSSLSPPSPCSTSSDDGTHSTVSTKTQTLAVVAPHQCRYRNGKCSNPRATKTNGQLHTLCAMHRERNIINQTRVDARRRLERTRVAKTQPSP</sequence>
<accession>A0A485LEP6</accession>
<dbReference type="AlphaFoldDB" id="A0A485LEP6"/>
<evidence type="ECO:0000256" key="1">
    <source>
        <dbReference type="SAM" id="MobiDB-lite"/>
    </source>
</evidence>
<name>A0A485LEP6_9STRA</name>
<evidence type="ECO:0000313" key="4">
    <source>
        <dbReference type="Proteomes" id="UP000332933"/>
    </source>
</evidence>